<organism evidence="2 3">
    <name type="scientific">Penicillium diatomitis</name>
    <dbReference type="NCBI Taxonomy" id="2819901"/>
    <lineage>
        <taxon>Eukaryota</taxon>
        <taxon>Fungi</taxon>
        <taxon>Dikarya</taxon>
        <taxon>Ascomycota</taxon>
        <taxon>Pezizomycotina</taxon>
        <taxon>Eurotiomycetes</taxon>
        <taxon>Eurotiomycetidae</taxon>
        <taxon>Eurotiales</taxon>
        <taxon>Aspergillaceae</taxon>
        <taxon>Penicillium</taxon>
    </lineage>
</organism>
<accession>A0A9X0BV98</accession>
<dbReference type="GeneID" id="81625269"/>
<dbReference type="AlphaFoldDB" id="A0A9X0BV98"/>
<dbReference type="Proteomes" id="UP001148312">
    <property type="component" value="Unassembled WGS sequence"/>
</dbReference>
<dbReference type="EMBL" id="JAPWDQ010000005">
    <property type="protein sequence ID" value="KAJ5485430.1"/>
    <property type="molecule type" value="Genomic_DNA"/>
</dbReference>
<gene>
    <name evidence="2" type="ORF">N7539_005418</name>
</gene>
<feature type="region of interest" description="Disordered" evidence="1">
    <location>
        <begin position="68"/>
        <end position="90"/>
    </location>
</feature>
<reference evidence="2" key="1">
    <citation type="submission" date="2022-12" db="EMBL/GenBank/DDBJ databases">
        <authorList>
            <person name="Petersen C."/>
        </authorList>
    </citation>
    <scope>NUCLEOTIDE SEQUENCE</scope>
    <source>
        <strain evidence="2">IBT 30728</strain>
    </source>
</reference>
<reference evidence="2" key="2">
    <citation type="journal article" date="2023" name="IMA Fungus">
        <title>Comparative genomic study of the Penicillium genus elucidates a diverse pangenome and 15 lateral gene transfer events.</title>
        <authorList>
            <person name="Petersen C."/>
            <person name="Sorensen T."/>
            <person name="Nielsen M.R."/>
            <person name="Sondergaard T.E."/>
            <person name="Sorensen J.L."/>
            <person name="Fitzpatrick D.A."/>
            <person name="Frisvad J.C."/>
            <person name="Nielsen K.L."/>
        </authorList>
    </citation>
    <scope>NUCLEOTIDE SEQUENCE</scope>
    <source>
        <strain evidence="2">IBT 30728</strain>
    </source>
</reference>
<keyword evidence="3" id="KW-1185">Reference proteome</keyword>
<name>A0A9X0BV98_9EURO</name>
<evidence type="ECO:0000313" key="2">
    <source>
        <dbReference type="EMBL" id="KAJ5485430.1"/>
    </source>
</evidence>
<sequence>MAGGSARMESIDQCESTASPPLGASRAADGAEVEFVELGARRPRRVSVVDVRVLSGCTEARRQFAPGQEIEASVSNSPATTWGPRHGGAVPIGLGKVGKAAGGARRVCRRYSP</sequence>
<proteinExistence type="predicted"/>
<comment type="caution">
    <text evidence="2">The sequence shown here is derived from an EMBL/GenBank/DDBJ whole genome shotgun (WGS) entry which is preliminary data.</text>
</comment>
<protein>
    <submittedName>
        <fullName evidence="2">Uncharacterized protein</fullName>
    </submittedName>
</protein>
<evidence type="ECO:0000256" key="1">
    <source>
        <dbReference type="SAM" id="MobiDB-lite"/>
    </source>
</evidence>
<feature type="region of interest" description="Disordered" evidence="1">
    <location>
        <begin position="1"/>
        <end position="26"/>
    </location>
</feature>
<dbReference type="RefSeq" id="XP_056790214.1">
    <property type="nucleotide sequence ID" value="XM_056935020.1"/>
</dbReference>
<evidence type="ECO:0000313" key="3">
    <source>
        <dbReference type="Proteomes" id="UP001148312"/>
    </source>
</evidence>